<dbReference type="Proteomes" id="UP001449657">
    <property type="component" value="Chromosome"/>
</dbReference>
<protein>
    <submittedName>
        <fullName evidence="2">Uncharacterized protein</fullName>
    </submittedName>
</protein>
<evidence type="ECO:0000313" key="3">
    <source>
        <dbReference type="Proteomes" id="UP001449657"/>
    </source>
</evidence>
<proteinExistence type="predicted"/>
<dbReference type="RefSeq" id="WP_341842862.1">
    <property type="nucleotide sequence ID" value="NZ_CP149792.1"/>
</dbReference>
<feature type="signal peptide" evidence="1">
    <location>
        <begin position="1"/>
        <end position="22"/>
    </location>
</feature>
<dbReference type="PROSITE" id="PS51257">
    <property type="entry name" value="PROKAR_LIPOPROTEIN"/>
    <property type="match status" value="1"/>
</dbReference>
<evidence type="ECO:0000313" key="2">
    <source>
        <dbReference type="EMBL" id="WZN48267.1"/>
    </source>
</evidence>
<name>A0ABZ2Z9B7_9BACT</name>
<accession>A0ABZ2Z9B7</accession>
<keyword evidence="1" id="KW-0732">Signal</keyword>
<evidence type="ECO:0000256" key="1">
    <source>
        <dbReference type="SAM" id="SignalP"/>
    </source>
</evidence>
<feature type="chain" id="PRO_5046842960" evidence="1">
    <location>
        <begin position="23"/>
        <end position="135"/>
    </location>
</feature>
<organism evidence="2 3">
    <name type="scientific">Chitinophaga caseinilytica</name>
    <dbReference type="NCBI Taxonomy" id="2267521"/>
    <lineage>
        <taxon>Bacteria</taxon>
        <taxon>Pseudomonadati</taxon>
        <taxon>Bacteroidota</taxon>
        <taxon>Chitinophagia</taxon>
        <taxon>Chitinophagales</taxon>
        <taxon>Chitinophagaceae</taxon>
        <taxon>Chitinophaga</taxon>
    </lineage>
</organism>
<keyword evidence="3" id="KW-1185">Reference proteome</keyword>
<sequence>MKKLPLLFLLLGIVLFTTSACKKEYITNETIPNFTVVHTVVVADWTLNQADGTYTAVIKMPEIDNVSFDNDGVVVAAMFDNVNYEALPQVYDGFSYTFFYSPGFLTISVQGANGGAGSRPTGPIKFKIVLVPSAQ</sequence>
<dbReference type="EMBL" id="CP150096">
    <property type="protein sequence ID" value="WZN48267.1"/>
    <property type="molecule type" value="Genomic_DNA"/>
</dbReference>
<reference evidence="2 3" key="1">
    <citation type="submission" date="2024-03" db="EMBL/GenBank/DDBJ databases">
        <title>Chitinophaga caseinilytica sp. nov., a casein hydrolysing bacterium isolated from forest soil.</title>
        <authorList>
            <person name="Lee D.S."/>
            <person name="Han D.M."/>
            <person name="Baek J.H."/>
            <person name="Choi D.G."/>
            <person name="Jeon J.H."/>
            <person name="Jeon C.O."/>
        </authorList>
    </citation>
    <scope>NUCLEOTIDE SEQUENCE [LARGE SCALE GENOMIC DNA]</scope>
    <source>
        <strain evidence="2 3">KACC 19118</strain>
    </source>
</reference>
<gene>
    <name evidence="2" type="ORF">WJU22_08775</name>
</gene>